<dbReference type="Proteomes" id="UP000784294">
    <property type="component" value="Unassembled WGS sequence"/>
</dbReference>
<reference evidence="1" key="1">
    <citation type="submission" date="2018-11" db="EMBL/GenBank/DDBJ databases">
        <authorList>
            <consortium name="Pathogen Informatics"/>
        </authorList>
    </citation>
    <scope>NUCLEOTIDE SEQUENCE</scope>
</reference>
<protein>
    <submittedName>
        <fullName evidence="1">Uncharacterized protein</fullName>
    </submittedName>
</protein>
<keyword evidence="2" id="KW-1185">Reference proteome</keyword>
<comment type="caution">
    <text evidence="1">The sequence shown here is derived from an EMBL/GenBank/DDBJ whole genome shotgun (WGS) entry which is preliminary data.</text>
</comment>
<evidence type="ECO:0000313" key="1">
    <source>
        <dbReference type="EMBL" id="VEL18015.1"/>
    </source>
</evidence>
<organism evidence="1 2">
    <name type="scientific">Protopolystoma xenopodis</name>
    <dbReference type="NCBI Taxonomy" id="117903"/>
    <lineage>
        <taxon>Eukaryota</taxon>
        <taxon>Metazoa</taxon>
        <taxon>Spiralia</taxon>
        <taxon>Lophotrochozoa</taxon>
        <taxon>Platyhelminthes</taxon>
        <taxon>Monogenea</taxon>
        <taxon>Polyopisthocotylea</taxon>
        <taxon>Polystomatidea</taxon>
        <taxon>Polystomatidae</taxon>
        <taxon>Protopolystoma</taxon>
    </lineage>
</organism>
<sequence>MQRKRAEALLAEGIFCLLLGQTLAVFSYLLTTYWLESSKVDCSSLIGQNGRKSTARLFGPVTLRPSYWRLVLTNQEEHFDQTPSLPLAFAASQTGAMARSDAGFTLRGPDLPTA</sequence>
<gene>
    <name evidence="1" type="ORF">PXEA_LOCUS11455</name>
</gene>
<proteinExistence type="predicted"/>
<evidence type="ECO:0000313" key="2">
    <source>
        <dbReference type="Proteomes" id="UP000784294"/>
    </source>
</evidence>
<accession>A0A3S5AJ88</accession>
<name>A0A3S5AJ88_9PLAT</name>
<dbReference type="AlphaFoldDB" id="A0A3S5AJ88"/>
<dbReference type="EMBL" id="CAAALY010035277">
    <property type="protein sequence ID" value="VEL18015.1"/>
    <property type="molecule type" value="Genomic_DNA"/>
</dbReference>